<dbReference type="GO" id="GO:0008168">
    <property type="term" value="F:methyltransferase activity"/>
    <property type="evidence" value="ECO:0007669"/>
    <property type="project" value="UniProtKB-KW"/>
</dbReference>
<dbReference type="InterPro" id="IPR029063">
    <property type="entry name" value="SAM-dependent_MTases_sf"/>
</dbReference>
<dbReference type="EMBL" id="MT141567">
    <property type="protein sequence ID" value="QJA67210.1"/>
    <property type="molecule type" value="Genomic_DNA"/>
</dbReference>
<gene>
    <name evidence="1" type="ORF">MM415B00267_0036</name>
</gene>
<name>A0A6M3JBH1_9ZZZZ</name>
<reference evidence="1" key="1">
    <citation type="submission" date="2020-03" db="EMBL/GenBank/DDBJ databases">
        <title>The deep terrestrial virosphere.</title>
        <authorList>
            <person name="Holmfeldt K."/>
            <person name="Nilsson E."/>
            <person name="Simone D."/>
            <person name="Lopez-Fernandez M."/>
            <person name="Wu X."/>
            <person name="de Brujin I."/>
            <person name="Lundin D."/>
            <person name="Andersson A."/>
            <person name="Bertilsson S."/>
            <person name="Dopson M."/>
        </authorList>
    </citation>
    <scope>NUCLEOTIDE SEQUENCE</scope>
    <source>
        <strain evidence="1">MM415B00267</strain>
    </source>
</reference>
<protein>
    <submittedName>
        <fullName evidence="1">Putative methyltransferase</fullName>
    </submittedName>
</protein>
<keyword evidence="1" id="KW-0808">Transferase</keyword>
<proteinExistence type="predicted"/>
<evidence type="ECO:0000313" key="1">
    <source>
        <dbReference type="EMBL" id="QJA67210.1"/>
    </source>
</evidence>
<accession>A0A6M3JBH1</accession>
<sequence>MIDLARLNYDSEGKVKLHLGCGEQNYHDKGFINVDIRPLSHVDIIIDLNKDFDLPDDSVDEIVANSLIEHFPMGDLESNDPFANTIKILKEWKRILKKKGTITCKVPNMYALCSHYVNGKIDVIEFFRYVYGGQNYVQNIHLAGFDKVVFALISELVGFKHTEFLHHEKDDDTFNELTDWEMRVRFHK</sequence>
<dbReference type="SUPFAM" id="SSF53335">
    <property type="entry name" value="S-adenosyl-L-methionine-dependent methyltransferases"/>
    <property type="match status" value="1"/>
</dbReference>
<organism evidence="1">
    <name type="scientific">viral metagenome</name>
    <dbReference type="NCBI Taxonomy" id="1070528"/>
    <lineage>
        <taxon>unclassified sequences</taxon>
        <taxon>metagenomes</taxon>
        <taxon>organismal metagenomes</taxon>
    </lineage>
</organism>
<keyword evidence="1" id="KW-0489">Methyltransferase</keyword>
<dbReference type="GO" id="GO:0032259">
    <property type="term" value="P:methylation"/>
    <property type="evidence" value="ECO:0007669"/>
    <property type="project" value="UniProtKB-KW"/>
</dbReference>
<dbReference type="AlphaFoldDB" id="A0A6M3JBH1"/>
<dbReference type="Gene3D" id="3.40.50.150">
    <property type="entry name" value="Vaccinia Virus protein VP39"/>
    <property type="match status" value="1"/>
</dbReference>